<accession>E8V3X9</accession>
<evidence type="ECO:0000256" key="3">
    <source>
        <dbReference type="ARBA" id="ARBA00022884"/>
    </source>
</evidence>
<dbReference type="InterPro" id="IPR011605">
    <property type="entry name" value="NusB_fam"/>
</dbReference>
<proteinExistence type="inferred from homology"/>
<dbReference type="Gene3D" id="1.10.940.10">
    <property type="entry name" value="NusB-like"/>
    <property type="match status" value="1"/>
</dbReference>
<keyword evidence="9" id="KW-1185">Reference proteome</keyword>
<evidence type="ECO:0000313" key="8">
    <source>
        <dbReference type="EMBL" id="ADV81393.1"/>
    </source>
</evidence>
<evidence type="ECO:0000256" key="6">
    <source>
        <dbReference type="HAMAP-Rule" id="MF_00073"/>
    </source>
</evidence>
<keyword evidence="5 6" id="KW-0804">Transcription</keyword>
<keyword evidence="3 6" id="KW-0694">RNA-binding</keyword>
<sequence>MGTRRKSRELAMQMLFQADLGKQSSEDVQKSFWNAREDEAGKATIDADTQGFAEDLFRVAMVKQEEIDTLLEEHAQNWRVARMAAVDRNLLRMAVAEMIGYPSTPHPIIINEALEIGRRYAAPESVNFLNGVLDAVARALMAKRLA</sequence>
<name>E8V3X9_TERSS</name>
<feature type="domain" description="NusB/RsmB/TIM44" evidence="7">
    <location>
        <begin position="5"/>
        <end position="138"/>
    </location>
</feature>
<dbReference type="PANTHER" id="PTHR11078:SF3">
    <property type="entry name" value="ANTITERMINATION NUSB DOMAIN-CONTAINING PROTEIN"/>
    <property type="match status" value="1"/>
</dbReference>
<dbReference type="KEGG" id="tsa:AciPR4_0558"/>
<evidence type="ECO:0000256" key="4">
    <source>
        <dbReference type="ARBA" id="ARBA00023015"/>
    </source>
</evidence>
<dbReference type="OrthoDB" id="9811381at2"/>
<keyword evidence="2 6" id="KW-0889">Transcription antitermination</keyword>
<dbReference type="SUPFAM" id="SSF48013">
    <property type="entry name" value="NusB-like"/>
    <property type="match status" value="1"/>
</dbReference>
<dbReference type="InterPro" id="IPR035926">
    <property type="entry name" value="NusB-like_sf"/>
</dbReference>
<gene>
    <name evidence="6" type="primary">nusB</name>
    <name evidence="8" type="ordered locus">AciPR4_0558</name>
</gene>
<organism evidence="8 9">
    <name type="scientific">Terriglobus saanensis (strain ATCC BAA-1853 / DSM 23119 / SP1PR4)</name>
    <dbReference type="NCBI Taxonomy" id="401053"/>
    <lineage>
        <taxon>Bacteria</taxon>
        <taxon>Pseudomonadati</taxon>
        <taxon>Acidobacteriota</taxon>
        <taxon>Terriglobia</taxon>
        <taxon>Terriglobales</taxon>
        <taxon>Acidobacteriaceae</taxon>
        <taxon>Terriglobus</taxon>
    </lineage>
</organism>
<protein>
    <recommendedName>
        <fullName evidence="6">Transcription antitermination protein NusB</fullName>
    </recommendedName>
    <alternativeName>
        <fullName evidence="6">Antitermination factor NusB</fullName>
    </alternativeName>
</protein>
<comment type="similarity">
    <text evidence="1 6">Belongs to the NusB family.</text>
</comment>
<evidence type="ECO:0000313" key="9">
    <source>
        <dbReference type="Proteomes" id="UP000006844"/>
    </source>
</evidence>
<dbReference type="eggNOG" id="COG0781">
    <property type="taxonomic scope" value="Bacteria"/>
</dbReference>
<dbReference type="GO" id="GO:0031564">
    <property type="term" value="P:transcription antitermination"/>
    <property type="evidence" value="ECO:0007669"/>
    <property type="project" value="UniProtKB-KW"/>
</dbReference>
<dbReference type="GO" id="GO:0006353">
    <property type="term" value="P:DNA-templated transcription termination"/>
    <property type="evidence" value="ECO:0007669"/>
    <property type="project" value="UniProtKB-UniRule"/>
</dbReference>
<dbReference type="RefSeq" id="WP_013567126.1">
    <property type="nucleotide sequence ID" value="NC_014963.1"/>
</dbReference>
<dbReference type="EMBL" id="CP002467">
    <property type="protein sequence ID" value="ADV81393.1"/>
    <property type="molecule type" value="Genomic_DNA"/>
</dbReference>
<dbReference type="STRING" id="401053.AciPR4_0558"/>
<evidence type="ECO:0000259" key="7">
    <source>
        <dbReference type="Pfam" id="PF01029"/>
    </source>
</evidence>
<evidence type="ECO:0000256" key="1">
    <source>
        <dbReference type="ARBA" id="ARBA00005952"/>
    </source>
</evidence>
<evidence type="ECO:0000256" key="5">
    <source>
        <dbReference type="ARBA" id="ARBA00023163"/>
    </source>
</evidence>
<keyword evidence="4 6" id="KW-0805">Transcription regulation</keyword>
<dbReference type="PANTHER" id="PTHR11078">
    <property type="entry name" value="N UTILIZATION SUBSTANCE PROTEIN B-RELATED"/>
    <property type="match status" value="1"/>
</dbReference>
<dbReference type="GO" id="GO:0005829">
    <property type="term" value="C:cytosol"/>
    <property type="evidence" value="ECO:0007669"/>
    <property type="project" value="TreeGrafter"/>
</dbReference>
<comment type="function">
    <text evidence="6">Involved in transcription antitermination. Required for transcription of ribosomal RNA (rRNA) genes. Binds specifically to the boxA antiterminator sequence of the ribosomal RNA (rrn) operons.</text>
</comment>
<dbReference type="HOGENOM" id="CLU_087843_3_0_0"/>
<dbReference type="NCBIfam" id="TIGR01951">
    <property type="entry name" value="nusB"/>
    <property type="match status" value="1"/>
</dbReference>
<dbReference type="GO" id="GO:0003723">
    <property type="term" value="F:RNA binding"/>
    <property type="evidence" value="ECO:0007669"/>
    <property type="project" value="UniProtKB-UniRule"/>
</dbReference>
<dbReference type="Pfam" id="PF01029">
    <property type="entry name" value="NusB"/>
    <property type="match status" value="1"/>
</dbReference>
<dbReference type="AlphaFoldDB" id="E8V3X9"/>
<dbReference type="HAMAP" id="MF_00073">
    <property type="entry name" value="NusB"/>
    <property type="match status" value="1"/>
</dbReference>
<dbReference type="Proteomes" id="UP000006844">
    <property type="component" value="Chromosome"/>
</dbReference>
<evidence type="ECO:0000256" key="2">
    <source>
        <dbReference type="ARBA" id="ARBA00022814"/>
    </source>
</evidence>
<reference evidence="8 9" key="1">
    <citation type="journal article" date="2012" name="Stand. Genomic Sci.">
        <title>Complete genome sequence of Terriglobus saanensis type strain SP1PR4(T), an Acidobacteria from tundra soil.</title>
        <authorList>
            <person name="Rawat S.R."/>
            <person name="Mannisto M.K."/>
            <person name="Starovoytov V."/>
            <person name="Goodwin L."/>
            <person name="Nolan M."/>
            <person name="Hauser L."/>
            <person name="Land M."/>
            <person name="Davenport K.W."/>
            <person name="Woyke T."/>
            <person name="Haggblom M.M."/>
        </authorList>
    </citation>
    <scope>NUCLEOTIDE SEQUENCE</scope>
    <source>
        <strain evidence="9">ATCC BAA-1853 / DSM 23119 / SP1PR4</strain>
    </source>
</reference>
<dbReference type="InterPro" id="IPR006027">
    <property type="entry name" value="NusB_RsmB_TIM44"/>
</dbReference>